<evidence type="ECO:0000256" key="1">
    <source>
        <dbReference type="SAM" id="MobiDB-lite"/>
    </source>
</evidence>
<name>A0A1R3FXC9_COCAP</name>
<gene>
    <name evidence="2" type="ORF">CCACVL1_30401</name>
</gene>
<dbReference type="AlphaFoldDB" id="A0A1R3FXC9"/>
<dbReference type="Proteomes" id="UP000188268">
    <property type="component" value="Unassembled WGS sequence"/>
</dbReference>
<feature type="region of interest" description="Disordered" evidence="1">
    <location>
        <begin position="1"/>
        <end position="27"/>
    </location>
</feature>
<proteinExistence type="predicted"/>
<sequence>MAFLKYPAEKPNQKPPLPPLISSFDHH</sequence>
<reference evidence="2 3" key="1">
    <citation type="submission" date="2013-09" db="EMBL/GenBank/DDBJ databases">
        <title>Corchorus capsularis genome sequencing.</title>
        <authorList>
            <person name="Alam M."/>
            <person name="Haque M.S."/>
            <person name="Islam M.S."/>
            <person name="Emdad E.M."/>
            <person name="Islam M.M."/>
            <person name="Ahmed B."/>
            <person name="Halim A."/>
            <person name="Hossen Q.M.M."/>
            <person name="Hossain M.Z."/>
            <person name="Ahmed R."/>
            <person name="Khan M.M."/>
            <person name="Islam R."/>
            <person name="Rashid M.M."/>
            <person name="Khan S.A."/>
            <person name="Rahman M.S."/>
            <person name="Alam M."/>
        </authorList>
    </citation>
    <scope>NUCLEOTIDE SEQUENCE [LARGE SCALE GENOMIC DNA]</scope>
    <source>
        <strain evidence="3">cv. CVL-1</strain>
        <tissue evidence="2">Whole seedling</tissue>
    </source>
</reference>
<accession>A0A1R3FXC9</accession>
<dbReference type="EMBL" id="AWWV01016130">
    <property type="protein sequence ID" value="OMO50502.1"/>
    <property type="molecule type" value="Genomic_DNA"/>
</dbReference>
<evidence type="ECO:0000313" key="2">
    <source>
        <dbReference type="EMBL" id="OMO50502.1"/>
    </source>
</evidence>
<keyword evidence="3" id="KW-1185">Reference proteome</keyword>
<evidence type="ECO:0000313" key="3">
    <source>
        <dbReference type="Proteomes" id="UP000188268"/>
    </source>
</evidence>
<protein>
    <submittedName>
        <fullName evidence="2">Uncharacterized protein</fullName>
    </submittedName>
</protein>
<dbReference type="Gramene" id="OMO50502">
    <property type="protein sequence ID" value="OMO50502"/>
    <property type="gene ID" value="CCACVL1_30401"/>
</dbReference>
<organism evidence="2 3">
    <name type="scientific">Corchorus capsularis</name>
    <name type="common">Jute</name>
    <dbReference type="NCBI Taxonomy" id="210143"/>
    <lineage>
        <taxon>Eukaryota</taxon>
        <taxon>Viridiplantae</taxon>
        <taxon>Streptophyta</taxon>
        <taxon>Embryophyta</taxon>
        <taxon>Tracheophyta</taxon>
        <taxon>Spermatophyta</taxon>
        <taxon>Magnoliopsida</taxon>
        <taxon>eudicotyledons</taxon>
        <taxon>Gunneridae</taxon>
        <taxon>Pentapetalae</taxon>
        <taxon>rosids</taxon>
        <taxon>malvids</taxon>
        <taxon>Malvales</taxon>
        <taxon>Malvaceae</taxon>
        <taxon>Grewioideae</taxon>
        <taxon>Apeibeae</taxon>
        <taxon>Corchorus</taxon>
    </lineage>
</organism>
<comment type="caution">
    <text evidence="2">The sequence shown here is derived from an EMBL/GenBank/DDBJ whole genome shotgun (WGS) entry which is preliminary data.</text>
</comment>